<keyword evidence="3 5" id="KW-0547">Nucleotide-binding</keyword>
<feature type="binding site" evidence="5">
    <location>
        <position position="213"/>
    </location>
    <ligand>
        <name>ATP</name>
        <dbReference type="ChEBI" id="CHEBI:30616"/>
    </ligand>
</feature>
<dbReference type="InterPro" id="IPR036390">
    <property type="entry name" value="WH_DNA-bd_sf"/>
</dbReference>
<accession>A0AAP3E4C3</accession>
<dbReference type="Gene3D" id="1.10.10.10">
    <property type="entry name" value="Winged helix-like DNA-binding domain superfamily/Winged helix DNA-binding domain"/>
    <property type="match status" value="1"/>
</dbReference>
<dbReference type="AlphaFoldDB" id="A0AAP3E4C3"/>
<comment type="similarity">
    <text evidence="1 5">Belongs to the CDC6/cdc18 family.</text>
</comment>
<keyword evidence="4 5" id="KW-0067">ATP-binding</keyword>
<dbReference type="SMART" id="SM01074">
    <property type="entry name" value="Cdc6_C"/>
    <property type="match status" value="1"/>
</dbReference>
<comment type="function">
    <text evidence="5">Involved in regulation of DNA replication.</text>
</comment>
<dbReference type="HAMAP" id="MF_01407">
    <property type="entry name" value="ORC1_type_DNA_replic_protein"/>
    <property type="match status" value="1"/>
</dbReference>
<evidence type="ECO:0000259" key="6">
    <source>
        <dbReference type="SMART" id="SM00382"/>
    </source>
</evidence>
<dbReference type="PANTHER" id="PTHR10763:SF22">
    <property type="entry name" value="ORC1-TYPE DNA REPLICATION PROTEIN"/>
    <property type="match status" value="1"/>
</dbReference>
<keyword evidence="2 5" id="KW-0235">DNA replication</keyword>
<dbReference type="Gene3D" id="1.10.8.60">
    <property type="match status" value="1"/>
</dbReference>
<dbReference type="RefSeq" id="WP_338006053.1">
    <property type="nucleotide sequence ID" value="NZ_JAOPKA010000024.1"/>
</dbReference>
<gene>
    <name evidence="8" type="ORF">OB960_22985</name>
</gene>
<sequence length="405" mass="46294">MALDEFTPADHIFENEEVLRDSHRPDELLERDEQLSEYQAALKPVIKGTRPKNIFLVGQTGVGKTVGTKLIREQFNKDQQKYDHIDVNFVYLNCKKLSNSYRVAANLVNKFRPEDDQITTTGYPRDMIYNMLYRELRNTDHTHVIIILDEIDSIGNDDGILYELPRCNDNEEVPPEDTYVGVIGISNDFTFRDNLSARVKDSLCEEEIHFPPYDAEELARILEHRAENAFVDDVLDSSVPRLCGALAGQESGSARYALNLLYKAGDLARSEGTPRVSEDHVRRAEPLVKENKIRRELERLPSQSHLTLYAVLALHNKDKLPARSLTIYNAYQTAAEEVVSDVKTQRTIRDRLGALQLKGFLTMTRENRGEGGGRYDLYDFGEIEISMIRDVLANTDRIDELFPNK</sequence>
<dbReference type="InterPro" id="IPR049945">
    <property type="entry name" value="AAA_22"/>
</dbReference>
<dbReference type="Proteomes" id="UP001321018">
    <property type="component" value="Unassembled WGS sequence"/>
</dbReference>
<dbReference type="InterPro" id="IPR003593">
    <property type="entry name" value="AAA+_ATPase"/>
</dbReference>
<dbReference type="CDD" id="cd00009">
    <property type="entry name" value="AAA"/>
    <property type="match status" value="1"/>
</dbReference>
<comment type="caution">
    <text evidence="8">The sequence shown here is derived from an EMBL/GenBank/DDBJ whole genome shotgun (WGS) entry which is preliminary data.</text>
</comment>
<organism evidence="8 9">
    <name type="scientific">Natronoglomus mannanivorans</name>
    <dbReference type="NCBI Taxonomy" id="2979990"/>
    <lineage>
        <taxon>Archaea</taxon>
        <taxon>Methanobacteriati</taxon>
        <taxon>Methanobacteriota</taxon>
        <taxon>Stenosarchaea group</taxon>
        <taxon>Halobacteria</taxon>
        <taxon>Halobacteriales</taxon>
        <taxon>Natrialbaceae</taxon>
        <taxon>Natronoglomus</taxon>
    </lineage>
</organism>
<dbReference type="GO" id="GO:0005524">
    <property type="term" value="F:ATP binding"/>
    <property type="evidence" value="ECO:0007669"/>
    <property type="project" value="UniProtKB-UniRule"/>
</dbReference>
<dbReference type="InterPro" id="IPR055237">
    <property type="entry name" value="Cdc6_lid"/>
</dbReference>
<dbReference type="Pfam" id="PF22703">
    <property type="entry name" value="Cdc6_lid"/>
    <property type="match status" value="1"/>
</dbReference>
<evidence type="ECO:0000256" key="1">
    <source>
        <dbReference type="ARBA" id="ARBA00006184"/>
    </source>
</evidence>
<dbReference type="InterPro" id="IPR015163">
    <property type="entry name" value="Cdc6_C"/>
</dbReference>
<evidence type="ECO:0000256" key="3">
    <source>
        <dbReference type="ARBA" id="ARBA00022741"/>
    </source>
</evidence>
<evidence type="ECO:0000259" key="7">
    <source>
        <dbReference type="SMART" id="SM01074"/>
    </source>
</evidence>
<feature type="domain" description="Cdc6 C-terminal" evidence="7">
    <location>
        <begin position="308"/>
        <end position="392"/>
    </location>
</feature>
<evidence type="ECO:0000256" key="2">
    <source>
        <dbReference type="ARBA" id="ARBA00022705"/>
    </source>
</evidence>
<evidence type="ECO:0000256" key="4">
    <source>
        <dbReference type="ARBA" id="ARBA00022840"/>
    </source>
</evidence>
<feature type="domain" description="AAA+ ATPase" evidence="6">
    <location>
        <begin position="50"/>
        <end position="209"/>
    </location>
</feature>
<evidence type="ECO:0000313" key="8">
    <source>
        <dbReference type="EMBL" id="MCU4744245.1"/>
    </source>
</evidence>
<dbReference type="Pfam" id="PF13401">
    <property type="entry name" value="AAA_22"/>
    <property type="match status" value="1"/>
</dbReference>
<dbReference type="InterPro" id="IPR036388">
    <property type="entry name" value="WH-like_DNA-bd_sf"/>
</dbReference>
<dbReference type="InterPro" id="IPR050311">
    <property type="entry name" value="ORC1/CDC6"/>
</dbReference>
<dbReference type="EMBL" id="JAOPKA010000024">
    <property type="protein sequence ID" value="MCU4744245.1"/>
    <property type="molecule type" value="Genomic_DNA"/>
</dbReference>
<reference evidence="8" key="1">
    <citation type="submission" date="2022-09" db="EMBL/GenBank/DDBJ databases">
        <title>Enrichment on poylsaccharides allowed isolation of novel metabolic and taxonomic groups of Haloarchaea.</title>
        <authorList>
            <person name="Sorokin D.Y."/>
            <person name="Elcheninov A.G."/>
            <person name="Khizhniak T.V."/>
            <person name="Kolganova T.V."/>
            <person name="Kublanov I.V."/>
        </authorList>
    </citation>
    <scope>NUCLEOTIDE SEQUENCE</scope>
    <source>
        <strain evidence="8">AArc-xg1-1</strain>
    </source>
</reference>
<evidence type="ECO:0000313" key="9">
    <source>
        <dbReference type="Proteomes" id="UP001321018"/>
    </source>
</evidence>
<dbReference type="InterPro" id="IPR014277">
    <property type="entry name" value="Orc1/Cdc6_arc"/>
</dbReference>
<dbReference type="SUPFAM" id="SSF46785">
    <property type="entry name" value="Winged helix' DNA-binding domain"/>
    <property type="match status" value="1"/>
</dbReference>
<dbReference type="PANTHER" id="PTHR10763">
    <property type="entry name" value="CELL DIVISION CONTROL PROTEIN 6-RELATED"/>
    <property type="match status" value="1"/>
</dbReference>
<dbReference type="GO" id="GO:0016887">
    <property type="term" value="F:ATP hydrolysis activity"/>
    <property type="evidence" value="ECO:0007669"/>
    <property type="project" value="InterPro"/>
</dbReference>
<dbReference type="SUPFAM" id="SSF52540">
    <property type="entry name" value="P-loop containing nucleoside triphosphate hydrolases"/>
    <property type="match status" value="1"/>
</dbReference>
<evidence type="ECO:0000256" key="5">
    <source>
        <dbReference type="HAMAP-Rule" id="MF_01407"/>
    </source>
</evidence>
<dbReference type="Pfam" id="PF09079">
    <property type="entry name" value="WHD_Cdc6"/>
    <property type="match status" value="1"/>
</dbReference>
<dbReference type="SMART" id="SM00382">
    <property type="entry name" value="AAA"/>
    <property type="match status" value="1"/>
</dbReference>
<dbReference type="GO" id="GO:0006260">
    <property type="term" value="P:DNA replication"/>
    <property type="evidence" value="ECO:0007669"/>
    <property type="project" value="UniProtKB-UniRule"/>
</dbReference>
<protein>
    <recommendedName>
        <fullName evidence="5">ORC1-type DNA replication protein</fullName>
    </recommendedName>
</protein>
<dbReference type="InterPro" id="IPR027417">
    <property type="entry name" value="P-loop_NTPase"/>
</dbReference>
<dbReference type="NCBIfam" id="TIGR02928">
    <property type="entry name" value="orc1/cdc6 family replication initiation protein"/>
    <property type="match status" value="1"/>
</dbReference>
<name>A0AAP3E4C3_9EURY</name>
<feature type="binding site" evidence="5">
    <location>
        <position position="225"/>
    </location>
    <ligand>
        <name>ATP</name>
        <dbReference type="ChEBI" id="CHEBI:30616"/>
    </ligand>
</feature>
<feature type="binding site" evidence="5">
    <location>
        <begin position="62"/>
        <end position="66"/>
    </location>
    <ligand>
        <name>ATP</name>
        <dbReference type="ChEBI" id="CHEBI:30616"/>
    </ligand>
</feature>
<proteinExistence type="inferred from homology"/>
<dbReference type="Gene3D" id="3.40.50.300">
    <property type="entry name" value="P-loop containing nucleotide triphosphate hydrolases"/>
    <property type="match status" value="1"/>
</dbReference>